<dbReference type="InterPro" id="IPR036388">
    <property type="entry name" value="WH-like_DNA-bd_sf"/>
</dbReference>
<dbReference type="Proteomes" id="UP000466187">
    <property type="component" value="Chromosome"/>
</dbReference>
<proteinExistence type="predicted"/>
<dbReference type="Gene3D" id="1.10.10.10">
    <property type="entry name" value="Winged helix-like DNA-binding domain superfamily/Winged helix DNA-binding domain"/>
    <property type="match status" value="1"/>
</dbReference>
<name>A0A7I7WKU5_MYCGU</name>
<sequence length="222" mass="23982">MQRHAIDSRPDRAAGQQRQKVLGLLQSAAGPVDARHVADSLQIHITTARFHLTTLEDQGYIRRGGGAKVARAGRPRLTYEVAPRLDYADIVSLFAAHLGGTVEERERRALRIGADLAHRVRVARERDETTIADLVVATLSELGFQVRSVLNSFGEVTVQLCTCPLAEVAATAPEVVRGIQQGLMQEVVDLNADAIGASYRVAVTPDSRTGSCEIGLILSPKT</sequence>
<dbReference type="RefSeq" id="WP_163690570.1">
    <property type="nucleotide sequence ID" value="NZ_AP022608.1"/>
</dbReference>
<dbReference type="AlphaFoldDB" id="A0A7I7WKU5"/>
<reference evidence="1 2" key="1">
    <citation type="journal article" date="2019" name="Emerg. Microbes Infect.">
        <title>Comprehensive subspecies identification of 175 nontuberculous mycobacteria species based on 7547 genomic profiles.</title>
        <authorList>
            <person name="Matsumoto Y."/>
            <person name="Kinjo T."/>
            <person name="Motooka D."/>
            <person name="Nabeya D."/>
            <person name="Jung N."/>
            <person name="Uechi K."/>
            <person name="Horii T."/>
            <person name="Iida T."/>
            <person name="Fujita J."/>
            <person name="Nakamura S."/>
        </authorList>
    </citation>
    <scope>NUCLEOTIDE SEQUENCE [LARGE SCALE GENOMIC DNA]</scope>
    <source>
        <strain evidence="1 2">JCM 12688</strain>
    </source>
</reference>
<evidence type="ECO:0000313" key="1">
    <source>
        <dbReference type="EMBL" id="BBZ17562.1"/>
    </source>
</evidence>
<organism evidence="1 2">
    <name type="scientific">Mycolicibacterium gadium</name>
    <name type="common">Mycobacterium gadium</name>
    <dbReference type="NCBI Taxonomy" id="1794"/>
    <lineage>
        <taxon>Bacteria</taxon>
        <taxon>Bacillati</taxon>
        <taxon>Actinomycetota</taxon>
        <taxon>Actinomycetes</taxon>
        <taxon>Mycobacteriales</taxon>
        <taxon>Mycobacteriaceae</taxon>
        <taxon>Mycolicibacterium</taxon>
    </lineage>
</organism>
<dbReference type="InterPro" id="IPR036390">
    <property type="entry name" value="WH_DNA-bd_sf"/>
</dbReference>
<dbReference type="SUPFAM" id="SSF46785">
    <property type="entry name" value="Winged helix' DNA-binding domain"/>
    <property type="match status" value="1"/>
</dbReference>
<evidence type="ECO:0000313" key="2">
    <source>
        <dbReference type="Proteomes" id="UP000466187"/>
    </source>
</evidence>
<dbReference type="KEGG" id="mgad:MGAD_18970"/>
<accession>A0A7I7WKU5</accession>
<dbReference type="EMBL" id="AP022608">
    <property type="protein sequence ID" value="BBZ17562.1"/>
    <property type="molecule type" value="Genomic_DNA"/>
</dbReference>
<gene>
    <name evidence="1" type="ORF">MGAD_18970</name>
</gene>
<protein>
    <submittedName>
        <fullName evidence="1">Transcriptional regulator</fullName>
    </submittedName>
</protein>